<organism evidence="2 3">
    <name type="scientific">Actinacidiphila alni</name>
    <dbReference type="NCBI Taxonomy" id="380248"/>
    <lineage>
        <taxon>Bacteria</taxon>
        <taxon>Bacillati</taxon>
        <taxon>Actinomycetota</taxon>
        <taxon>Actinomycetes</taxon>
        <taxon>Kitasatosporales</taxon>
        <taxon>Streptomycetaceae</taxon>
        <taxon>Actinacidiphila</taxon>
    </lineage>
</organism>
<evidence type="ECO:0000313" key="3">
    <source>
        <dbReference type="Proteomes" id="UP000199323"/>
    </source>
</evidence>
<sequence>MKKTAGAFIRFVVCGGGIGLASSGALLLAAGRMNFAVANAIVTVLSTLAATELHHRITFRGAAGGGWAGWRVHSKSALTLLAAYAFTTAAVLGLDQAHPHPGALLTQAVYLAASGLAGIARFVALRLLVFTPRAAEPEQPRLSRDGVTVAA</sequence>
<feature type="transmembrane region" description="Helical" evidence="1">
    <location>
        <begin position="7"/>
        <end position="29"/>
    </location>
</feature>
<dbReference type="RefSeq" id="WP_093715556.1">
    <property type="nucleotide sequence ID" value="NZ_FONG01000014.1"/>
</dbReference>
<feature type="transmembrane region" description="Helical" evidence="1">
    <location>
        <begin position="76"/>
        <end position="94"/>
    </location>
</feature>
<feature type="transmembrane region" description="Helical" evidence="1">
    <location>
        <begin position="109"/>
        <end position="129"/>
    </location>
</feature>
<dbReference type="OrthoDB" id="3296646at2"/>
<dbReference type="EMBL" id="FONG01000014">
    <property type="protein sequence ID" value="SFF44513.1"/>
    <property type="molecule type" value="Genomic_DNA"/>
</dbReference>
<evidence type="ECO:0000256" key="1">
    <source>
        <dbReference type="SAM" id="Phobius"/>
    </source>
</evidence>
<dbReference type="AlphaFoldDB" id="A0A1I2IS96"/>
<proteinExistence type="predicted"/>
<protein>
    <submittedName>
        <fullName evidence="2">Putative flippase GtrA (Transmembrane translocase of bactoprenol-linked glucose)</fullName>
    </submittedName>
</protein>
<reference evidence="2 3" key="1">
    <citation type="submission" date="2016-10" db="EMBL/GenBank/DDBJ databases">
        <authorList>
            <person name="de Groot N.N."/>
        </authorList>
    </citation>
    <scope>NUCLEOTIDE SEQUENCE [LARGE SCALE GENOMIC DNA]</scope>
    <source>
        <strain evidence="2 3">CGMCC 4.3510</strain>
    </source>
</reference>
<evidence type="ECO:0000313" key="2">
    <source>
        <dbReference type="EMBL" id="SFF44513.1"/>
    </source>
</evidence>
<keyword evidence="1 2" id="KW-0812">Transmembrane</keyword>
<keyword evidence="1" id="KW-1133">Transmembrane helix</keyword>
<dbReference type="Proteomes" id="UP000199323">
    <property type="component" value="Unassembled WGS sequence"/>
</dbReference>
<accession>A0A1I2IS96</accession>
<name>A0A1I2IS96_9ACTN</name>
<feature type="transmembrane region" description="Helical" evidence="1">
    <location>
        <begin position="35"/>
        <end position="55"/>
    </location>
</feature>
<dbReference type="STRING" id="380248.SAMN05216251_114124"/>
<gene>
    <name evidence="2" type="ORF">SAMN05216251_114124</name>
</gene>
<keyword evidence="3" id="KW-1185">Reference proteome</keyword>
<keyword evidence="1" id="KW-0472">Membrane</keyword>